<proteinExistence type="predicted"/>
<evidence type="ECO:0000313" key="4">
    <source>
        <dbReference type="Proteomes" id="UP001445335"/>
    </source>
</evidence>
<sequence length="407" mass="46895">MRPAALLLCLASALCVHTYGATDPAWPGPDHWGDLPDAEYQVFMEREIVTTIPVSQNPRGVVFAFHGCLQYVTEFGFKSASCPNCHGTPEMMTLVWKFVKSGYAVVAMSARRGGDQWRCYETRWPPEEWQELPGIIRVIRHFLRERRWWHLPRYTFGSSSGGVIALELPLRFPFQAAMSMLLGFRSEILDSEDALEPRNLHNGATWPYPPVMIMRILDDEKDVVERCNKTIEVMAERGVNVSEWVIRPYPLSETFFAERLRGCDLVCSAEVYARLRDADIIDARGFSKWHKCENCWDRTYEKAKTALWDIFPTWEDDHYDRYFKEMMWASLGAHDTTAQHADAIIDFYEAAARKSEVPAHEDHPSFSERYSSDSASAAHAKQLSEQPGAAILAEPRRRHHRHRLQIR</sequence>
<dbReference type="InterPro" id="IPR029058">
    <property type="entry name" value="AB_hydrolase_fold"/>
</dbReference>
<dbReference type="PANTHER" id="PTHR35128:SF1">
    <property type="entry name" value="SECRETION-REGULATING GUANINE NUCLEOTIDE EXCHANGE FACTOR"/>
    <property type="match status" value="1"/>
</dbReference>
<evidence type="ECO:0000256" key="1">
    <source>
        <dbReference type="SAM" id="MobiDB-lite"/>
    </source>
</evidence>
<accession>A0AAW1RGQ4</accession>
<feature type="signal peptide" evidence="2">
    <location>
        <begin position="1"/>
        <end position="20"/>
    </location>
</feature>
<keyword evidence="2" id="KW-0732">Signal</keyword>
<keyword evidence="4" id="KW-1185">Reference proteome</keyword>
<name>A0AAW1RGQ4_9CHLO</name>
<dbReference type="PANTHER" id="PTHR35128">
    <property type="entry name" value="SECRETION-REGULATING GUANINE NUCLEOTIDE EXCHANGE FACTOR"/>
    <property type="match status" value="1"/>
</dbReference>
<dbReference type="SUPFAM" id="SSF53474">
    <property type="entry name" value="alpha/beta-Hydrolases"/>
    <property type="match status" value="1"/>
</dbReference>
<dbReference type="Proteomes" id="UP001445335">
    <property type="component" value="Unassembled WGS sequence"/>
</dbReference>
<reference evidence="3 4" key="1">
    <citation type="journal article" date="2024" name="Nat. Commun.">
        <title>Phylogenomics reveals the evolutionary origins of lichenization in chlorophyte algae.</title>
        <authorList>
            <person name="Puginier C."/>
            <person name="Libourel C."/>
            <person name="Otte J."/>
            <person name="Skaloud P."/>
            <person name="Haon M."/>
            <person name="Grisel S."/>
            <person name="Petersen M."/>
            <person name="Berrin J.G."/>
            <person name="Delaux P.M."/>
            <person name="Dal Grande F."/>
            <person name="Keller J."/>
        </authorList>
    </citation>
    <scope>NUCLEOTIDE SEQUENCE [LARGE SCALE GENOMIC DNA]</scope>
    <source>
        <strain evidence="3 4">SAG 245.80</strain>
    </source>
</reference>
<evidence type="ECO:0000256" key="2">
    <source>
        <dbReference type="SAM" id="SignalP"/>
    </source>
</evidence>
<dbReference type="Gene3D" id="3.40.50.1820">
    <property type="entry name" value="alpha/beta hydrolase"/>
    <property type="match status" value="1"/>
</dbReference>
<feature type="chain" id="PRO_5043699393" evidence="2">
    <location>
        <begin position="21"/>
        <end position="407"/>
    </location>
</feature>
<comment type="caution">
    <text evidence="3">The sequence shown here is derived from an EMBL/GenBank/DDBJ whole genome shotgun (WGS) entry which is preliminary data.</text>
</comment>
<dbReference type="EMBL" id="JALJOU010000038">
    <property type="protein sequence ID" value="KAK9832782.1"/>
    <property type="molecule type" value="Genomic_DNA"/>
</dbReference>
<gene>
    <name evidence="3" type="ORF">WJX81_000731</name>
</gene>
<feature type="region of interest" description="Disordered" evidence="1">
    <location>
        <begin position="356"/>
        <end position="407"/>
    </location>
</feature>
<evidence type="ECO:0000313" key="3">
    <source>
        <dbReference type="EMBL" id="KAK9832782.1"/>
    </source>
</evidence>
<protein>
    <submittedName>
        <fullName evidence="3">Uncharacterized protein</fullName>
    </submittedName>
</protein>
<dbReference type="AlphaFoldDB" id="A0AAW1RGQ4"/>
<organism evidence="3 4">
    <name type="scientific">Elliptochloris bilobata</name>
    <dbReference type="NCBI Taxonomy" id="381761"/>
    <lineage>
        <taxon>Eukaryota</taxon>
        <taxon>Viridiplantae</taxon>
        <taxon>Chlorophyta</taxon>
        <taxon>core chlorophytes</taxon>
        <taxon>Trebouxiophyceae</taxon>
        <taxon>Trebouxiophyceae incertae sedis</taxon>
        <taxon>Elliptochloris clade</taxon>
        <taxon>Elliptochloris</taxon>
    </lineage>
</organism>
<feature type="compositionally biased region" description="Basic residues" evidence="1">
    <location>
        <begin position="396"/>
        <end position="407"/>
    </location>
</feature>
<feature type="compositionally biased region" description="Basic and acidic residues" evidence="1">
    <location>
        <begin position="356"/>
        <end position="366"/>
    </location>
</feature>